<evidence type="ECO:0000256" key="4">
    <source>
        <dbReference type="ARBA" id="ARBA00013202"/>
    </source>
</evidence>
<comment type="cofactor">
    <cofactor evidence="11">
        <name>Mg(2+)</name>
        <dbReference type="ChEBI" id="CHEBI:18420"/>
    </cofactor>
    <text evidence="11">Binds 1 Mg(2+) per subunit.</text>
</comment>
<dbReference type="GO" id="GO:0005634">
    <property type="term" value="C:nucleus"/>
    <property type="evidence" value="ECO:0007669"/>
    <property type="project" value="TreeGrafter"/>
</dbReference>
<dbReference type="Proteomes" id="UP000190744">
    <property type="component" value="Unassembled WGS sequence"/>
</dbReference>
<dbReference type="Gene3D" id="3.40.50.1220">
    <property type="entry name" value="TPP-binding domain"/>
    <property type="match status" value="1"/>
</dbReference>
<dbReference type="CDD" id="cd07038">
    <property type="entry name" value="TPP_PYR_PDC_IPDC_like"/>
    <property type="match status" value="1"/>
</dbReference>
<dbReference type="Gene3D" id="3.40.50.970">
    <property type="match status" value="2"/>
</dbReference>
<evidence type="ECO:0000256" key="11">
    <source>
        <dbReference type="PIRSR" id="PIRSR036565-2"/>
    </source>
</evidence>
<feature type="binding site" evidence="11">
    <location>
        <position position="496"/>
    </location>
    <ligand>
        <name>Mg(2+)</name>
        <dbReference type="ChEBI" id="CHEBI:18420"/>
    </ligand>
</feature>
<dbReference type="Pfam" id="PF00205">
    <property type="entry name" value="TPP_enzyme_M"/>
    <property type="match status" value="1"/>
</dbReference>
<evidence type="ECO:0000256" key="10">
    <source>
        <dbReference type="ARBA" id="ARBA00023239"/>
    </source>
</evidence>
<dbReference type="Pfam" id="PF02775">
    <property type="entry name" value="TPP_enzyme_C"/>
    <property type="match status" value="1"/>
</dbReference>
<keyword evidence="9 12" id="KW-0786">Thiamine pyrophosphate</keyword>
<evidence type="ECO:0000256" key="8">
    <source>
        <dbReference type="ARBA" id="ARBA00022842"/>
    </source>
</evidence>
<comment type="caution">
    <text evidence="16">The sequence shown here is derived from an EMBL/GenBank/DDBJ whole genome shotgun (WGS) entry which is preliminary data.</text>
</comment>
<dbReference type="PANTHER" id="PTHR43452">
    <property type="entry name" value="PYRUVATE DECARBOXYLASE"/>
    <property type="match status" value="1"/>
</dbReference>
<evidence type="ECO:0000259" key="13">
    <source>
        <dbReference type="Pfam" id="PF00205"/>
    </source>
</evidence>
<evidence type="ECO:0000256" key="3">
    <source>
        <dbReference type="ARBA" id="ARBA00007812"/>
    </source>
</evidence>
<feature type="domain" description="Thiamine pyrophosphate enzyme TPP-binding" evidence="14">
    <location>
        <begin position="427"/>
        <end position="546"/>
    </location>
</feature>
<evidence type="ECO:0000313" key="17">
    <source>
        <dbReference type="Proteomes" id="UP000190744"/>
    </source>
</evidence>
<dbReference type="InterPro" id="IPR012110">
    <property type="entry name" value="PDC/IPDC-like"/>
</dbReference>
<evidence type="ECO:0000256" key="9">
    <source>
        <dbReference type="ARBA" id="ARBA00023052"/>
    </source>
</evidence>
<dbReference type="InterPro" id="IPR047213">
    <property type="entry name" value="TPP_PYR_PDC_IPDC-like"/>
</dbReference>
<gene>
    <name evidence="16" type="primary">pdcA</name>
    <name evidence="16" type="ORF">PEBR_42643</name>
</gene>
<dbReference type="SUPFAM" id="SSF52518">
    <property type="entry name" value="Thiamin diphosphate-binding fold (THDP-binding)"/>
    <property type="match status" value="2"/>
</dbReference>
<dbReference type="GO" id="GO:0000949">
    <property type="term" value="P:aromatic amino acid family catabolic process to alcohol via Ehrlich pathway"/>
    <property type="evidence" value="ECO:0007669"/>
    <property type="project" value="TreeGrafter"/>
</dbReference>
<evidence type="ECO:0000256" key="6">
    <source>
        <dbReference type="ARBA" id="ARBA00022723"/>
    </source>
</evidence>
<reference evidence="17" key="1">
    <citation type="submission" date="2015-09" db="EMBL/GenBank/DDBJ databases">
        <authorList>
            <person name="Fill T.P."/>
            <person name="Baretta J.F."/>
            <person name="de Almeida L.G."/>
            <person name="Rocha M."/>
            <person name="de Souza D.H."/>
            <person name="Malavazi I."/>
            <person name="Cerdeira L.T."/>
            <person name="Hong H."/>
            <person name="Samborskyy M."/>
            <person name="de Vasconcelos A.T."/>
            <person name="Leadlay P."/>
            <person name="Rodrigues-Filho E."/>
        </authorList>
    </citation>
    <scope>NUCLEOTIDE SEQUENCE [LARGE SCALE GENOMIC DNA]</scope>
    <source>
        <strain evidence="17">LaBioMMi 136</strain>
    </source>
</reference>
<dbReference type="PANTHER" id="PTHR43452:SF30">
    <property type="entry name" value="PYRUVATE DECARBOXYLASE ISOZYME 1-RELATED"/>
    <property type="match status" value="1"/>
</dbReference>
<feature type="domain" description="Thiamine pyrophosphate enzyme N-terminal TPP-binding" evidence="15">
    <location>
        <begin position="4"/>
        <end position="112"/>
    </location>
</feature>
<keyword evidence="8 11" id="KW-0460">Magnesium</keyword>
<dbReference type="AlphaFoldDB" id="A0A1S9R893"/>
<evidence type="ECO:0000256" key="2">
    <source>
        <dbReference type="ARBA" id="ARBA00001964"/>
    </source>
</evidence>
<dbReference type="InterPro" id="IPR012001">
    <property type="entry name" value="Thiamin_PyroP_enz_TPP-bd_dom"/>
</dbReference>
<evidence type="ECO:0000256" key="7">
    <source>
        <dbReference type="ARBA" id="ARBA00022793"/>
    </source>
</evidence>
<protein>
    <recommendedName>
        <fullName evidence="5">Pyruvate decarboxylase</fullName>
        <ecNumber evidence="4">4.1.1.1</ecNumber>
    </recommendedName>
</protein>
<dbReference type="InterPro" id="IPR029061">
    <property type="entry name" value="THDP-binding"/>
</dbReference>
<comment type="cofactor">
    <cofactor evidence="2">
        <name>thiamine diphosphate</name>
        <dbReference type="ChEBI" id="CHEBI:58937"/>
    </cofactor>
</comment>
<evidence type="ECO:0000313" key="16">
    <source>
        <dbReference type="EMBL" id="OOQ81520.1"/>
    </source>
</evidence>
<dbReference type="GO" id="GO:0004737">
    <property type="term" value="F:pyruvate decarboxylase activity"/>
    <property type="evidence" value="ECO:0007669"/>
    <property type="project" value="UniProtKB-EC"/>
</dbReference>
<sequence>MAIELAEYLLRRIRECGVRSIHGVPGDFNLVSLDQVAKCGLQWVGNCNELNASFAADGYARVNGISALMTVMGVGELPALSGIAGAFAEHVPVIHIVGQPSRRVQADRLCVHHTLGNGDFSVFSKMTAAVSVMAVSLDDPQTAPDLIDQAIRQCWLQSRPVVLFLPSDTVQSPVDVQKLSIGINLSFQNDQDEETWLVNKILDDIQRSKNPVLLLGGHGVRHGALEDVLELVQVLQIPTFIAPTGQGIINEETPFFKGLYVGQYSDPYISWMVESSDLIISIGHIQSDLSTAGFSGNIESKRMISFQRTNVTLRGNPYNLFLKGVLRRLITNRTASSPYAKVDQKCSLWKKDIDLRSPKILCSLLKIRQAFLHKLSCLPIPSPRERHLVKHAWLWPTVGKWLRQGDIVLTETGTASFGIWETSFPTDAMLISQYLWGSIGYTVGACQGAAQAVRDCFGNQKRTILFIGDGSFQFGCQELSTILRLGLNPIIFVICNNGYTTERLIHGWLEKYNDIQPWKYRKLPAAFGAPARAYRTHRVQTQAQLQGLLSSRNFNDCSALQLVELYMLQEDAPETMKKIAQSLTKQNVRS</sequence>
<keyword evidence="7" id="KW-0210">Decarboxylase</keyword>
<proteinExistence type="inferred from homology"/>
<accession>A0A1S9R893</accession>
<dbReference type="GO" id="GO:0005829">
    <property type="term" value="C:cytosol"/>
    <property type="evidence" value="ECO:0007669"/>
    <property type="project" value="TreeGrafter"/>
</dbReference>
<name>A0A1S9R893_PENBI</name>
<dbReference type="InterPro" id="IPR029035">
    <property type="entry name" value="DHS-like_NAD/FAD-binding_dom"/>
</dbReference>
<dbReference type="EC" id="4.1.1.1" evidence="4"/>
<dbReference type="EMBL" id="LJBN01000247">
    <property type="protein sequence ID" value="OOQ81520.1"/>
    <property type="molecule type" value="Genomic_DNA"/>
</dbReference>
<feature type="domain" description="Thiamine pyrophosphate enzyme central" evidence="13">
    <location>
        <begin position="198"/>
        <end position="314"/>
    </location>
</feature>
<keyword evidence="10" id="KW-0456">Lyase</keyword>
<dbReference type="Pfam" id="PF02776">
    <property type="entry name" value="TPP_enzyme_N"/>
    <property type="match status" value="1"/>
</dbReference>
<dbReference type="FunFam" id="3.40.50.970:FF:000024">
    <property type="entry name" value="Pyruvate decarboxylase isozyme"/>
    <property type="match status" value="1"/>
</dbReference>
<evidence type="ECO:0000256" key="1">
    <source>
        <dbReference type="ARBA" id="ARBA00001041"/>
    </source>
</evidence>
<keyword evidence="16" id="KW-0670">Pyruvate</keyword>
<organism evidence="16 17">
    <name type="scientific">Penicillium brasilianum</name>
    <dbReference type="NCBI Taxonomy" id="104259"/>
    <lineage>
        <taxon>Eukaryota</taxon>
        <taxon>Fungi</taxon>
        <taxon>Dikarya</taxon>
        <taxon>Ascomycota</taxon>
        <taxon>Pezizomycotina</taxon>
        <taxon>Eurotiomycetes</taxon>
        <taxon>Eurotiomycetidae</taxon>
        <taxon>Eurotiales</taxon>
        <taxon>Aspergillaceae</taxon>
        <taxon>Penicillium</taxon>
    </lineage>
</organism>
<dbReference type="GO" id="GO:0000287">
    <property type="term" value="F:magnesium ion binding"/>
    <property type="evidence" value="ECO:0007669"/>
    <property type="project" value="InterPro"/>
</dbReference>
<dbReference type="InterPro" id="IPR011766">
    <property type="entry name" value="TPP_enzyme_TPP-bd"/>
</dbReference>
<evidence type="ECO:0000259" key="15">
    <source>
        <dbReference type="Pfam" id="PF02776"/>
    </source>
</evidence>
<feature type="binding site" evidence="11">
    <location>
        <position position="469"/>
    </location>
    <ligand>
        <name>Mg(2+)</name>
        <dbReference type="ChEBI" id="CHEBI:18420"/>
    </ligand>
</feature>
<feature type="binding site" evidence="11">
    <location>
        <position position="498"/>
    </location>
    <ligand>
        <name>Mg(2+)</name>
        <dbReference type="ChEBI" id="CHEBI:18420"/>
    </ligand>
</feature>
<evidence type="ECO:0000259" key="14">
    <source>
        <dbReference type="Pfam" id="PF02775"/>
    </source>
</evidence>
<dbReference type="PIRSF" id="PIRSF036565">
    <property type="entry name" value="Pyruvt_ip_decrb"/>
    <property type="match status" value="1"/>
</dbReference>
<dbReference type="InterPro" id="IPR012000">
    <property type="entry name" value="Thiamin_PyroP_enz_cen_dom"/>
</dbReference>
<dbReference type="InterPro" id="IPR047214">
    <property type="entry name" value="TPP_PDC_IPDC"/>
</dbReference>
<dbReference type="FunFam" id="3.40.50.970:FF:000019">
    <property type="entry name" value="Pyruvate decarboxylase isozyme"/>
    <property type="match status" value="1"/>
</dbReference>
<evidence type="ECO:0000256" key="5">
    <source>
        <dbReference type="ARBA" id="ARBA00014422"/>
    </source>
</evidence>
<dbReference type="CDD" id="cd02005">
    <property type="entry name" value="TPP_PDC_IPDC"/>
    <property type="match status" value="1"/>
</dbReference>
<keyword evidence="6 11" id="KW-0479">Metal-binding</keyword>
<dbReference type="SUPFAM" id="SSF52467">
    <property type="entry name" value="DHS-like NAD/FAD-binding domain"/>
    <property type="match status" value="1"/>
</dbReference>
<comment type="catalytic activity">
    <reaction evidence="1">
        <text>a 2-oxocarboxylate + H(+) = an aldehyde + CO2</text>
        <dbReference type="Rhea" id="RHEA:11628"/>
        <dbReference type="ChEBI" id="CHEBI:15378"/>
        <dbReference type="ChEBI" id="CHEBI:16526"/>
        <dbReference type="ChEBI" id="CHEBI:17478"/>
        <dbReference type="ChEBI" id="CHEBI:35179"/>
        <dbReference type="EC" id="4.1.1.1"/>
    </reaction>
</comment>
<comment type="similarity">
    <text evidence="3 12">Belongs to the TPP enzyme family.</text>
</comment>
<evidence type="ECO:0000256" key="12">
    <source>
        <dbReference type="RuleBase" id="RU362132"/>
    </source>
</evidence>
<dbReference type="GO" id="GO:0030976">
    <property type="term" value="F:thiamine pyrophosphate binding"/>
    <property type="evidence" value="ECO:0007669"/>
    <property type="project" value="InterPro"/>
</dbReference>